<dbReference type="PROSITE" id="PS51007">
    <property type="entry name" value="CYTC"/>
    <property type="match status" value="1"/>
</dbReference>
<feature type="domain" description="Cytochrome c" evidence="5">
    <location>
        <begin position="103"/>
        <end position="175"/>
    </location>
</feature>
<evidence type="ECO:0000256" key="1">
    <source>
        <dbReference type="ARBA" id="ARBA00022617"/>
    </source>
</evidence>
<dbReference type="SUPFAM" id="SSF46626">
    <property type="entry name" value="Cytochrome c"/>
    <property type="match status" value="1"/>
</dbReference>
<dbReference type="Pfam" id="PF13442">
    <property type="entry name" value="Cytochrome_CBB3"/>
    <property type="match status" value="1"/>
</dbReference>
<dbReference type="InterPro" id="IPR013043">
    <property type="entry name" value="DUF1595"/>
</dbReference>
<dbReference type="Gene3D" id="1.10.760.10">
    <property type="entry name" value="Cytochrome c-like domain"/>
    <property type="match status" value="1"/>
</dbReference>
<dbReference type="InterPro" id="IPR011658">
    <property type="entry name" value="PA14_dom"/>
</dbReference>
<dbReference type="InterPro" id="IPR009056">
    <property type="entry name" value="Cyt_c-like_dom"/>
</dbReference>
<keyword evidence="2 4" id="KW-0479">Metal-binding</keyword>
<dbReference type="Pfam" id="PF07637">
    <property type="entry name" value="PSD5"/>
    <property type="match status" value="1"/>
</dbReference>
<dbReference type="SMART" id="SM00758">
    <property type="entry name" value="PA14"/>
    <property type="match status" value="1"/>
</dbReference>
<dbReference type="Gene3D" id="3.90.182.10">
    <property type="entry name" value="Toxin - Anthrax Protective Antigen,domain 1"/>
    <property type="match status" value="1"/>
</dbReference>
<organism evidence="7">
    <name type="scientific">Schlesneria paludicola</name>
    <dbReference type="NCBI Taxonomy" id="360056"/>
    <lineage>
        <taxon>Bacteria</taxon>
        <taxon>Pseudomonadati</taxon>
        <taxon>Planctomycetota</taxon>
        <taxon>Planctomycetia</taxon>
        <taxon>Planctomycetales</taxon>
        <taxon>Planctomycetaceae</taxon>
        <taxon>Schlesneria</taxon>
    </lineage>
</organism>
<dbReference type="SUPFAM" id="SSF56988">
    <property type="entry name" value="Anthrax protective antigen"/>
    <property type="match status" value="1"/>
</dbReference>
<dbReference type="AlphaFoldDB" id="A0A7C4LMW4"/>
<dbReference type="Pfam" id="PF07631">
    <property type="entry name" value="PSD4"/>
    <property type="match status" value="1"/>
</dbReference>
<name>A0A7C4LMW4_9PLAN</name>
<evidence type="ECO:0000256" key="2">
    <source>
        <dbReference type="ARBA" id="ARBA00022723"/>
    </source>
</evidence>
<proteinExistence type="predicted"/>
<feature type="domain" description="PA14" evidence="6">
    <location>
        <begin position="217"/>
        <end position="379"/>
    </location>
</feature>
<dbReference type="GO" id="GO:0046872">
    <property type="term" value="F:metal ion binding"/>
    <property type="evidence" value="ECO:0007669"/>
    <property type="project" value="UniProtKB-KW"/>
</dbReference>
<keyword evidence="3 4" id="KW-0408">Iron</keyword>
<dbReference type="Pfam" id="PF07691">
    <property type="entry name" value="PA14"/>
    <property type="match status" value="1"/>
</dbReference>
<keyword evidence="1 4" id="KW-0349">Heme</keyword>
<evidence type="ECO:0000313" key="7">
    <source>
        <dbReference type="EMBL" id="HGT40952.1"/>
    </source>
</evidence>
<sequence length="869" mass="95835">MRHTGNVRRLGNVLRERPLAGQRDSPAREQWRNLDEWVANWETEKVVTCLEQGFALPPERPSMGISPMPPFASPRGARTLWTPRSFLCIPLAIAASLGAGVSAAEPNGAQIYQSKCAACHGPQGEGSSKHPQRLEGDKSVAQLAAQIQKTMPEDKPGTLTADEAAAVARYVHETFYSAIARERNRPARIELARLTVRQYRQVIADLVGSFRGTASWGPERGLKGEYFAGRRIGGGRRGGNGGATRLDPVVNFDFGTEAPVPEITEPHEFSIRWSGSLLAPETGEYQFVVRTDHAARLWVNDGQQPLIDRWVKSGNDTEFKESLFLVAGRIYPLRLEFSKAKQGVDDSDKQKEKPPSKPAMIGLWWQRPHSVLEPIPARYLSPQGAPEVCVCSTPFPPDDRSYGWERGTSISKAWDQAATAAAFETVAYVTAHLDELAGTRAEDPQRANKLNTFCRRFAERAFRRPLSDELSRTLIDKQFAEASDPDAAVKRVLLLVLKSPRFLYREIGSGSDAYDVAARLSFGLWDSLPDRALWDAAREGRLATGEQLAQQAERLLADVRARTKLREFLLTWLKVDGHPDLSKDPHKFPEFDAAVIADLRTSLELFLDHVVWSDASDYRQLLLADQVWLNDRLAKFYGVASPGAEFAPVSLDAAHRAGVLTHPYLMANFAHSAESSPIHRGVFLARGVLGQSLKPPPEAVAPLAADLHPNLTTRERVELQTRPAACMTCHGIINPLGFTLEHFDAVGRYREHDRGKPVDARGSYVLRSGKKVEVDGARALAEFVAGNDEAHTAFVEQLFHHLVQQPVRAYGPQTLADLQRSFVEQGFHIRKLAIQVMVTAAPVGRPAAVAQAAGPDDSLLSHSGVTGTR</sequence>
<dbReference type="InterPro" id="IPR037524">
    <property type="entry name" value="PA14/GLEYA"/>
</dbReference>
<dbReference type="InterPro" id="IPR013042">
    <property type="entry name" value="DUF1592"/>
</dbReference>
<reference evidence="7" key="1">
    <citation type="journal article" date="2020" name="mSystems">
        <title>Genome- and Community-Level Interaction Insights into Carbon Utilization and Element Cycling Functions of Hydrothermarchaeota in Hydrothermal Sediment.</title>
        <authorList>
            <person name="Zhou Z."/>
            <person name="Liu Y."/>
            <person name="Xu W."/>
            <person name="Pan J."/>
            <person name="Luo Z.H."/>
            <person name="Li M."/>
        </authorList>
    </citation>
    <scope>NUCLEOTIDE SEQUENCE [LARGE SCALE GENOMIC DNA]</scope>
    <source>
        <strain evidence="7">SpSt-508</strain>
    </source>
</reference>
<comment type="caution">
    <text evidence="7">The sequence shown here is derived from an EMBL/GenBank/DDBJ whole genome shotgun (WGS) entry which is preliminary data.</text>
</comment>
<gene>
    <name evidence="7" type="ORF">ENS64_17035</name>
</gene>
<evidence type="ECO:0000259" key="5">
    <source>
        <dbReference type="PROSITE" id="PS51007"/>
    </source>
</evidence>
<accession>A0A7C4LMW4</accession>
<protein>
    <submittedName>
        <fullName evidence="7">DUF1592 domain-containing protein</fullName>
    </submittedName>
</protein>
<dbReference type="EMBL" id="DSVQ01000019">
    <property type="protein sequence ID" value="HGT40952.1"/>
    <property type="molecule type" value="Genomic_DNA"/>
</dbReference>
<evidence type="ECO:0000256" key="3">
    <source>
        <dbReference type="ARBA" id="ARBA00023004"/>
    </source>
</evidence>
<dbReference type="InterPro" id="IPR036909">
    <property type="entry name" value="Cyt_c-like_dom_sf"/>
</dbReference>
<dbReference type="InterPro" id="IPR013039">
    <property type="entry name" value="DUF1588"/>
</dbReference>
<dbReference type="GO" id="GO:0009055">
    <property type="term" value="F:electron transfer activity"/>
    <property type="evidence" value="ECO:0007669"/>
    <property type="project" value="InterPro"/>
</dbReference>
<dbReference type="PROSITE" id="PS51820">
    <property type="entry name" value="PA14"/>
    <property type="match status" value="1"/>
</dbReference>
<evidence type="ECO:0000259" key="6">
    <source>
        <dbReference type="PROSITE" id="PS51820"/>
    </source>
</evidence>
<dbReference type="Pfam" id="PF07627">
    <property type="entry name" value="PSCyt3"/>
    <property type="match status" value="1"/>
</dbReference>
<evidence type="ECO:0000256" key="4">
    <source>
        <dbReference type="PROSITE-ProRule" id="PRU00433"/>
    </source>
</evidence>
<dbReference type="GO" id="GO:0020037">
    <property type="term" value="F:heme binding"/>
    <property type="evidence" value="ECO:0007669"/>
    <property type="project" value="InterPro"/>
</dbReference>